<protein>
    <submittedName>
        <fullName evidence="1">Uncharacterized protein</fullName>
    </submittedName>
</protein>
<organism evidence="1 2">
    <name type="scientific">Angomonas deanei</name>
    <dbReference type="NCBI Taxonomy" id="59799"/>
    <lineage>
        <taxon>Eukaryota</taxon>
        <taxon>Discoba</taxon>
        <taxon>Euglenozoa</taxon>
        <taxon>Kinetoplastea</taxon>
        <taxon>Metakinetoplastina</taxon>
        <taxon>Trypanosomatida</taxon>
        <taxon>Trypanosomatidae</taxon>
        <taxon>Strigomonadinae</taxon>
        <taxon>Angomonas</taxon>
    </lineage>
</organism>
<dbReference type="AlphaFoldDB" id="A0A7G2CNE3"/>
<evidence type="ECO:0000313" key="1">
    <source>
        <dbReference type="EMBL" id="CAD2221366.1"/>
    </source>
</evidence>
<dbReference type="Proteomes" id="UP000515908">
    <property type="component" value="Chromosome 20"/>
</dbReference>
<keyword evidence="2" id="KW-1185">Reference proteome</keyword>
<sequence length="278" mass="31191">MKHTEEVLATNQSAQKALRDRLAYIKSRTRFLEEVLGYADAQPKARPTYHKQTRKRERDESPMAYPLHFELHKDIPHCFADPFQSSSAVTREVMKRKPTTGILPPLSSEISALQSVLRVQKMALCPTSLKTGSDRTTHMRVLELASAFLDLQPPLLEEIVHNHLGSVDTLFDVVNLNFLEYLYENLCPDSLREVCAKDSLKIDWAVLFTGAFSGRVAAAVTACKEECLLTNELILKLKFNENGKDRNPLPVALMKTNTDFLAVLFHAAVSISEASHGV</sequence>
<gene>
    <name evidence="1" type="ORF">ADEAN_000889800</name>
</gene>
<dbReference type="VEuPathDB" id="TriTrypDB:ADEAN_000889800"/>
<name>A0A7G2CNE3_9TRYP</name>
<accession>A0A7G2CNE3</accession>
<reference evidence="1 2" key="1">
    <citation type="submission" date="2020-08" db="EMBL/GenBank/DDBJ databases">
        <authorList>
            <person name="Newling K."/>
            <person name="Davey J."/>
            <person name="Forrester S."/>
        </authorList>
    </citation>
    <scope>NUCLEOTIDE SEQUENCE [LARGE SCALE GENOMIC DNA]</scope>
    <source>
        <strain evidence="2">Crithidia deanei Carvalho (ATCC PRA-265)</strain>
    </source>
</reference>
<dbReference type="EMBL" id="LR877164">
    <property type="protein sequence ID" value="CAD2221366.1"/>
    <property type="molecule type" value="Genomic_DNA"/>
</dbReference>
<evidence type="ECO:0000313" key="2">
    <source>
        <dbReference type="Proteomes" id="UP000515908"/>
    </source>
</evidence>
<proteinExistence type="predicted"/>